<organism evidence="2">
    <name type="scientific">Utricularia reniformis</name>
    <dbReference type="NCBI Taxonomy" id="192314"/>
    <lineage>
        <taxon>Eukaryota</taxon>
        <taxon>Viridiplantae</taxon>
        <taxon>Streptophyta</taxon>
        <taxon>Embryophyta</taxon>
        <taxon>Tracheophyta</taxon>
        <taxon>Spermatophyta</taxon>
        <taxon>Magnoliopsida</taxon>
        <taxon>eudicotyledons</taxon>
        <taxon>Gunneridae</taxon>
        <taxon>Pentapetalae</taxon>
        <taxon>asterids</taxon>
        <taxon>lamiids</taxon>
        <taxon>Lamiales</taxon>
        <taxon>Lentibulariaceae</taxon>
        <taxon>Utricularia</taxon>
    </lineage>
</organism>
<protein>
    <submittedName>
        <fullName evidence="2">Uncharacterized protein</fullName>
    </submittedName>
</protein>
<accession>A0A1Y0B2U9</accession>
<keyword evidence="2" id="KW-0496">Mitochondrion</keyword>
<dbReference type="AlphaFoldDB" id="A0A1Y0B2U9"/>
<sequence length="55" mass="6132">MIGSHTPESGNLTGRTPDLKEKSRYHLPSSLRQRGMKYDLTFVIANALLPGDVVY</sequence>
<name>A0A1Y0B2U9_9LAMI</name>
<evidence type="ECO:0000256" key="1">
    <source>
        <dbReference type="SAM" id="MobiDB-lite"/>
    </source>
</evidence>
<evidence type="ECO:0000313" key="2">
    <source>
        <dbReference type="EMBL" id="ART31766.1"/>
    </source>
</evidence>
<geneLocation type="mitochondrion" evidence="2"/>
<reference evidence="2" key="1">
    <citation type="submission" date="2017-03" db="EMBL/GenBank/DDBJ databases">
        <title>The mitochondrial genome of the carnivorous plant Utricularia reniformis (Lentibulariaceae): structure, comparative analysis and evolutionary landmarks.</title>
        <authorList>
            <person name="Silva S.R."/>
            <person name="Alvarenga D.O."/>
            <person name="Michael T.P."/>
            <person name="Miranda V.F.O."/>
            <person name="Varani A.M."/>
        </authorList>
    </citation>
    <scope>NUCLEOTIDE SEQUENCE</scope>
</reference>
<feature type="region of interest" description="Disordered" evidence="1">
    <location>
        <begin position="1"/>
        <end position="25"/>
    </location>
</feature>
<dbReference type="EMBL" id="KY774314">
    <property type="protein sequence ID" value="ART31766.1"/>
    <property type="molecule type" value="Genomic_DNA"/>
</dbReference>
<gene>
    <name evidence="2" type="ORF">AEK19_MT1582</name>
</gene>
<proteinExistence type="predicted"/>
<feature type="compositionally biased region" description="Polar residues" evidence="1">
    <location>
        <begin position="1"/>
        <end position="14"/>
    </location>
</feature>